<dbReference type="RefSeq" id="WP_030557559.1">
    <property type="nucleotide sequence ID" value="NZ_BMUB01000004.1"/>
</dbReference>
<dbReference type="EMBL" id="BMUB01000004">
    <property type="protein sequence ID" value="GGU70774.1"/>
    <property type="molecule type" value="Genomic_DNA"/>
</dbReference>
<dbReference type="GeneID" id="97485416"/>
<reference evidence="4" key="4">
    <citation type="submission" date="2016-08" db="EMBL/GenBank/DDBJ databases">
        <title>Sequencing, assembly and comparative genomics of S. aureofaciens ATCC 10762.</title>
        <authorList>
            <person name="Gradnigo J.S."/>
            <person name="Johnson N."/>
            <person name="Somerville G.A."/>
        </authorList>
    </citation>
    <scope>NUCLEOTIDE SEQUENCE [LARGE SCALE GENOMIC DNA]</scope>
    <source>
        <strain evidence="4">ATCC 10762 / DSM 40127 / CCM 3239 / JCM 4008 / LMG 5968 / NBRC 12843 / NCIMB 8234 / A-377</strain>
    </source>
</reference>
<gene>
    <name evidence="2" type="ORF">GCM10010502_22900</name>
    <name evidence="3" type="ORF">HS99_0029765</name>
</gene>
<evidence type="ECO:0000256" key="1">
    <source>
        <dbReference type="SAM" id="MobiDB-lite"/>
    </source>
</evidence>
<dbReference type="Gene3D" id="3.50.30.50">
    <property type="entry name" value="Putative cyclase"/>
    <property type="match status" value="1"/>
</dbReference>
<dbReference type="GO" id="GO:0004061">
    <property type="term" value="F:arylformamidase activity"/>
    <property type="evidence" value="ECO:0007669"/>
    <property type="project" value="InterPro"/>
</dbReference>
<dbReference type="InterPro" id="IPR037175">
    <property type="entry name" value="KFase_sf"/>
</dbReference>
<dbReference type="KEGG" id="kau:B6264_28890"/>
<dbReference type="PANTHER" id="PTHR34861">
    <property type="match status" value="1"/>
</dbReference>
<accession>A0A8H9LNU5</accession>
<evidence type="ECO:0000313" key="2">
    <source>
        <dbReference type="EMBL" id="GGU70774.1"/>
    </source>
</evidence>
<dbReference type="AlphaFoldDB" id="A0A1E7N6N2"/>
<protein>
    <submittedName>
        <fullName evidence="3">Cyclase</fullName>
    </submittedName>
</protein>
<dbReference type="SUPFAM" id="SSF102198">
    <property type="entry name" value="Putative cyclase"/>
    <property type="match status" value="1"/>
</dbReference>
<dbReference type="EMBL" id="JPRF03000027">
    <property type="protein sequence ID" value="OEV36350.1"/>
    <property type="molecule type" value="Genomic_DNA"/>
</dbReference>
<dbReference type="Pfam" id="PF04199">
    <property type="entry name" value="Cyclase"/>
    <property type="match status" value="1"/>
</dbReference>
<feature type="region of interest" description="Disordered" evidence="1">
    <location>
        <begin position="219"/>
        <end position="239"/>
    </location>
</feature>
<comment type="caution">
    <text evidence="3">The sequence shown here is derived from an EMBL/GenBank/DDBJ whole genome shotgun (WGS) entry which is preliminary data.</text>
</comment>
<dbReference type="GO" id="GO:0019441">
    <property type="term" value="P:L-tryptophan catabolic process to kynurenine"/>
    <property type="evidence" value="ECO:0007669"/>
    <property type="project" value="InterPro"/>
</dbReference>
<dbReference type="Proteomes" id="UP000037395">
    <property type="component" value="Unassembled WGS sequence"/>
</dbReference>
<reference evidence="3 4" key="2">
    <citation type="submission" date="2014-07" db="EMBL/GenBank/DDBJ databases">
        <authorList>
            <person name="Zhang J.E."/>
            <person name="Yang H."/>
            <person name="Guo J."/>
            <person name="Deng Z."/>
            <person name="Luo H."/>
            <person name="Luo M."/>
            <person name="Zhao B."/>
        </authorList>
    </citation>
    <scope>NUCLEOTIDE SEQUENCE [LARGE SCALE GENOMIC DNA]</scope>
    <source>
        <strain evidence="3">ATCC 10762</strain>
        <strain evidence="4">ATCC 10762 / DSM 40127 / CCM 3239 / JCM 4008 / LMG 5968 / NBRC 12843 / NCIMB 8234 / A-377</strain>
    </source>
</reference>
<dbReference type="OrthoDB" id="7067800at2"/>
<keyword evidence="4" id="KW-1185">Reference proteome</keyword>
<reference evidence="2" key="5">
    <citation type="submission" date="2020-09" db="EMBL/GenBank/DDBJ databases">
        <authorList>
            <person name="Sun Q."/>
            <person name="Ohkuma M."/>
        </authorList>
    </citation>
    <scope>NUCLEOTIDE SEQUENCE</scope>
    <source>
        <strain evidence="2">JCM 4434</strain>
    </source>
</reference>
<sequence>MTSANGPAMTRDEFDALFRQLRRAYLPGPVEAGRRVAAAGLVRTGEVVAMGRPWDSVPGPDNPRPALHQMTELADVTAPEPTVHRDFIGSDYHGKAQTHLDALCHIAYGGLLFAGVRAREVFSSQGAAYGAVTDLLPGLVGRGVLLDVPRLRGTDWLEPGEAIGGSELLVCAEEQGSPLHPQDILLVRTGHLARRRRLGAWDPDDLSAGLHPGAMRTLSESRASALGSDGDNDVRPSPVDGVRSPVHVLAITALGLSLIDNLDLEPLAEACARTSRWEFLLVVAPLNIPRGTGSPVNPLAVL</sequence>
<dbReference type="PANTHER" id="PTHR34861:SF10">
    <property type="entry name" value="CYCLASE"/>
    <property type="match status" value="1"/>
</dbReference>
<proteinExistence type="predicted"/>
<name>A0A1E7N6N2_KITAU</name>
<reference evidence="3" key="3">
    <citation type="submission" date="2016-08" db="EMBL/GenBank/DDBJ databases">
        <title>Sequencing, Assembly and Comparative Genomics of S. aureofaciens ATCC 10762.</title>
        <authorList>
            <person name="Gradnigo J.S."/>
            <person name="Johnson N."/>
            <person name="Somerville G.A."/>
        </authorList>
    </citation>
    <scope>NUCLEOTIDE SEQUENCE [LARGE SCALE GENOMIC DNA]</scope>
    <source>
        <strain evidence="3">ATCC 10762</strain>
    </source>
</reference>
<dbReference type="Proteomes" id="UP000610124">
    <property type="component" value="Unassembled WGS sequence"/>
</dbReference>
<reference evidence="2" key="1">
    <citation type="journal article" date="2014" name="Int. J. Syst. Evol. Microbiol.">
        <title>Complete genome sequence of Corynebacterium casei LMG S-19264T (=DSM 44701T), isolated from a smear-ripened cheese.</title>
        <authorList>
            <consortium name="US DOE Joint Genome Institute (JGI-PGF)"/>
            <person name="Walter F."/>
            <person name="Albersmeier A."/>
            <person name="Kalinowski J."/>
            <person name="Ruckert C."/>
        </authorList>
    </citation>
    <scope>NUCLEOTIDE SEQUENCE</scope>
    <source>
        <strain evidence="2">JCM 4434</strain>
    </source>
</reference>
<organism evidence="3 4">
    <name type="scientific">Kitasatospora aureofaciens</name>
    <name type="common">Streptomyces aureofaciens</name>
    <dbReference type="NCBI Taxonomy" id="1894"/>
    <lineage>
        <taxon>Bacteria</taxon>
        <taxon>Bacillati</taxon>
        <taxon>Actinomycetota</taxon>
        <taxon>Actinomycetes</taxon>
        <taxon>Kitasatosporales</taxon>
        <taxon>Streptomycetaceae</taxon>
        <taxon>Kitasatospora</taxon>
    </lineage>
</organism>
<dbReference type="InterPro" id="IPR007325">
    <property type="entry name" value="KFase/CYL"/>
</dbReference>
<accession>A0A1E7N6N2</accession>
<evidence type="ECO:0000313" key="3">
    <source>
        <dbReference type="EMBL" id="OEV36350.1"/>
    </source>
</evidence>
<evidence type="ECO:0000313" key="4">
    <source>
        <dbReference type="Proteomes" id="UP000037395"/>
    </source>
</evidence>